<evidence type="ECO:0000256" key="1">
    <source>
        <dbReference type="SAM" id="MobiDB-lite"/>
    </source>
</evidence>
<proteinExistence type="predicted"/>
<evidence type="ECO:0000313" key="4">
    <source>
        <dbReference type="Proteomes" id="UP001161388"/>
    </source>
</evidence>
<dbReference type="InterPro" id="IPR001387">
    <property type="entry name" value="Cro/C1-type_HTH"/>
</dbReference>
<organism evidence="3 4">
    <name type="scientific">Sulfitobacter pacificus</name>
    <dbReference type="NCBI Taxonomy" id="1499314"/>
    <lineage>
        <taxon>Bacteria</taxon>
        <taxon>Pseudomonadati</taxon>
        <taxon>Pseudomonadota</taxon>
        <taxon>Alphaproteobacteria</taxon>
        <taxon>Rhodobacterales</taxon>
        <taxon>Roseobacteraceae</taxon>
        <taxon>Sulfitobacter</taxon>
    </lineage>
</organism>
<feature type="region of interest" description="Disordered" evidence="1">
    <location>
        <begin position="856"/>
        <end position="875"/>
    </location>
</feature>
<reference evidence="3" key="1">
    <citation type="journal article" date="2014" name="Int. J. Syst. Evol. Microbiol.">
        <title>Complete genome of a new Firmicutes species belonging to the dominant human colonic microbiota ('Ruminococcus bicirculans') reveals two chromosomes and a selective capacity to utilize plant glucans.</title>
        <authorList>
            <consortium name="NISC Comparative Sequencing Program"/>
            <person name="Wegmann U."/>
            <person name="Louis P."/>
            <person name="Goesmann A."/>
            <person name="Henrissat B."/>
            <person name="Duncan S.H."/>
            <person name="Flint H.J."/>
        </authorList>
    </citation>
    <scope>NUCLEOTIDE SEQUENCE</scope>
    <source>
        <strain evidence="3">NBRC 109915</strain>
    </source>
</reference>
<evidence type="ECO:0000259" key="2">
    <source>
        <dbReference type="PROSITE" id="PS50943"/>
    </source>
</evidence>
<dbReference type="EMBL" id="BSNL01000001">
    <property type="protein sequence ID" value="GLQ28071.1"/>
    <property type="molecule type" value="Genomic_DNA"/>
</dbReference>
<sequence length="1357" mass="152873">MSSPPFLGHPGPFIKANVIPKDVNVTAAAKALGVGRPALSNLLNGKSALSSEMAAKLEKTFGADGKRLLELQSAFDKPSNSSTVITTSSLPYVPPFLGVKANDITQWSESIPSRTRFAVFLRMLVHSTCGSLSLVDFPGNDDGERPGWDGLVESDEGNPWIPIGKSGWEFGTNSGYTSKATKDYNKSVKALTAVERKEMTFVFVTPHRWKNKEQWVEERRSKGHWKDVRVLDASNLEQWVEQSLPAQTWFANETGREYEGTLSLDRCWTKWNADCEPSFTTDLFDEAISTTGKRLADRVVKNPDRTARLAADSIEEGLAFLHALFNSDEGDLARLRDRVIVFTQPGAIAKLAAKTSTFVPVVISREVEKELSETGLRLGGIVIAPRTTEGVEADIILEPLSSEAFRQGLEKMGLGRDETSRLSNESGRSLTVLRRRLSTSDAIRTPDWSNQNELAKFLFPFLLAGAWNIRNEADCIVLCQLAGVDGYQEVENHLAKLLNLNSPPVWAIGSFRGVVSKIDALYAICRWVSADDLRRFFEVADLVLSERDPSLDLPEEDRWAAHIYDKTRDISASLRDGIADSLALLAMHGKSLFLKRTGVNPEALCANAVRELLEPLTADTLESQTSDLPIYAEAAPDAFLSILEKDLKTSDPVVFSIVRPAQSGLFGGTPRTGLLWALENLAWSPRHLPRVVEVLAILSKIRLDDNWVNKPAESLRSIFRSWLPQTAANLKQRISLLKRLISDHPDVAWTICSAELDASPGFASPNHKPRWRDDAFGYGDGATNKERNEFVIFCIESALTWPRYTTEVLLDLIGFEDFLSDEHNIKMWEVVRDWSSKASDEDRAALREKIRTTSRRTLRRKKREGRDAESDTRRSKLARDTYKALEPRDLIQKHSWLFRKHWVPEAWDEIEDDVDYRKRDERIQKLRVEAVREIYASRGFLGLIELASLGEASWIVGRCVGSILTTPKHRSDFVLFVSSTDPLPDSFLLRQLVGGFFAEIGSEKSCKIITKFGAQIDEDKRLALYRSAPFEMTTWSEVDQLNPQLQDAYWRTVDPNWMHHSEEDLRFAVSKLLEKKRPAAGFQLVYLDLKSVTSDQLYQLLLDMTTSEEDRGAIQSTEGYSIKKAIKLLSERNSHSQSELALLEFRYLALFRGEKEEATNLEKEVSENPNIFCDAVEMAFKRDDRTSDKDDVENLEAMASNAYRLLDTLKRIPGSGDNGIVDAKHLEDWIVEARRLCSQKGRLDIADYRIGELLSHAGEGLDGVWPCESVRAVMDRLMTDSMARGFYIGTKNSRGAHFRGEGGTQERDLATKYEMWASSMEYDHPNTALALRRIVDSYLGQAEYEDNEAAIRKRLRY</sequence>
<feature type="domain" description="HTH cro/C1-type" evidence="2">
    <location>
        <begin position="29"/>
        <end position="68"/>
    </location>
</feature>
<protein>
    <recommendedName>
        <fullName evidence="2">HTH cro/C1-type domain-containing protein</fullName>
    </recommendedName>
</protein>
<keyword evidence="4" id="KW-1185">Reference proteome</keyword>
<comment type="caution">
    <text evidence="3">The sequence shown here is derived from an EMBL/GenBank/DDBJ whole genome shotgun (WGS) entry which is preliminary data.</text>
</comment>
<evidence type="ECO:0000313" key="3">
    <source>
        <dbReference type="EMBL" id="GLQ28071.1"/>
    </source>
</evidence>
<dbReference type="CDD" id="cd00093">
    <property type="entry name" value="HTH_XRE"/>
    <property type="match status" value="1"/>
</dbReference>
<feature type="compositionally biased region" description="Basic and acidic residues" evidence="1">
    <location>
        <begin position="864"/>
        <end position="875"/>
    </location>
</feature>
<dbReference type="InterPro" id="IPR010982">
    <property type="entry name" value="Lambda_DNA-bd_dom_sf"/>
</dbReference>
<reference evidence="3" key="2">
    <citation type="submission" date="2023-01" db="EMBL/GenBank/DDBJ databases">
        <title>Draft genome sequence of Sulfitobacter pacificus strain NBRC 109915.</title>
        <authorList>
            <person name="Sun Q."/>
            <person name="Mori K."/>
        </authorList>
    </citation>
    <scope>NUCLEOTIDE SEQUENCE</scope>
    <source>
        <strain evidence="3">NBRC 109915</strain>
    </source>
</reference>
<dbReference type="Pfam" id="PF01381">
    <property type="entry name" value="HTH_3"/>
    <property type="match status" value="1"/>
</dbReference>
<dbReference type="Proteomes" id="UP001161388">
    <property type="component" value="Unassembled WGS sequence"/>
</dbReference>
<name>A0ABQ5VLN6_9RHOB</name>
<accession>A0ABQ5VLN6</accession>
<dbReference type="SUPFAM" id="SSF47413">
    <property type="entry name" value="lambda repressor-like DNA-binding domains"/>
    <property type="match status" value="1"/>
</dbReference>
<dbReference type="Gene3D" id="1.10.260.40">
    <property type="entry name" value="lambda repressor-like DNA-binding domains"/>
    <property type="match status" value="1"/>
</dbReference>
<gene>
    <name evidence="3" type="ORF">GCM10007927_28740</name>
</gene>
<dbReference type="PROSITE" id="PS50943">
    <property type="entry name" value="HTH_CROC1"/>
    <property type="match status" value="1"/>
</dbReference>